<dbReference type="PANTHER" id="PTHR38248">
    <property type="entry name" value="FUNK1 6"/>
    <property type="match status" value="1"/>
</dbReference>
<evidence type="ECO:0000259" key="2">
    <source>
        <dbReference type="Pfam" id="PF17667"/>
    </source>
</evidence>
<dbReference type="HOGENOM" id="CLU_045218_1_0_1"/>
<dbReference type="EMBL" id="AZST01000481">
    <property type="protein sequence ID" value="KEP48643.1"/>
    <property type="molecule type" value="Genomic_DNA"/>
</dbReference>
<keyword evidence="4" id="KW-1185">Reference proteome</keyword>
<reference evidence="3 4" key="1">
    <citation type="submission" date="2013-12" db="EMBL/GenBank/DDBJ databases">
        <authorList>
            <person name="Cubeta M."/>
            <person name="Pakala S."/>
            <person name="Fedorova N."/>
            <person name="Thomas E."/>
            <person name="Dean R."/>
            <person name="Jabaji S."/>
            <person name="Neate S."/>
            <person name="Toda T."/>
            <person name="Tavantzis S."/>
            <person name="Vilgalys R."/>
            <person name="Bharathan N."/>
            <person name="Pakala S."/>
            <person name="Losada L.S."/>
            <person name="Zafar N."/>
            <person name="Nierman W."/>
        </authorList>
    </citation>
    <scope>NUCLEOTIDE SEQUENCE [LARGE SCALE GENOMIC DNA]</scope>
    <source>
        <strain evidence="3 4">123E</strain>
    </source>
</reference>
<dbReference type="InterPro" id="IPR040976">
    <property type="entry name" value="Pkinase_fungal"/>
</dbReference>
<evidence type="ECO:0000256" key="1">
    <source>
        <dbReference type="SAM" id="MobiDB-lite"/>
    </source>
</evidence>
<dbReference type="Proteomes" id="UP000027456">
    <property type="component" value="Unassembled WGS sequence"/>
</dbReference>
<dbReference type="SUPFAM" id="SSF56112">
    <property type="entry name" value="Protein kinase-like (PK-like)"/>
    <property type="match status" value="1"/>
</dbReference>
<dbReference type="InterPro" id="IPR011009">
    <property type="entry name" value="Kinase-like_dom_sf"/>
</dbReference>
<feature type="non-terminal residue" evidence="3">
    <location>
        <position position="1"/>
    </location>
</feature>
<dbReference type="OrthoDB" id="5584477at2759"/>
<gene>
    <name evidence="3" type="ORF">V565_119590</name>
</gene>
<sequence>LTSTKFGKQNRKWVKLSHNHLVMQSNYSAPSKLPQLPLLPFIQYSSVMDKRRPSSSFQRDSGISPKFASGSSPLDELPRPLVAKLYWPRRERPWEDIYFTRARSFSKDSRNHLLVAGPHDIDPPGIDWDSPSPPRAPRIIIFEHLLPITDLQGDMFLIALVQIIRCHFIIWNHGFCHQNISLANLMTRFKNGRYYGLLNDWDLASRTDIGYPHKDLAGMIPYVAVRLLTARSIYPEVKRLYYHELESFFWIMIWMFLAYQDKKLHLNPDVARWQTGDPKRSQQIRITFLAMPEDYQPQEEWRSYWQMSIAATQWVYSRFRNLNQEETTGGNLKSLQSFLELVGQQLKDQMPTTPAIDVDVV</sequence>
<protein>
    <recommendedName>
        <fullName evidence="2">Fungal-type protein kinase domain-containing protein</fullName>
    </recommendedName>
</protein>
<feature type="domain" description="Fungal-type protein kinase" evidence="2">
    <location>
        <begin position="156"/>
        <end position="255"/>
    </location>
</feature>
<evidence type="ECO:0000313" key="4">
    <source>
        <dbReference type="Proteomes" id="UP000027456"/>
    </source>
</evidence>
<organism evidence="3 4">
    <name type="scientific">Rhizoctonia solani 123E</name>
    <dbReference type="NCBI Taxonomy" id="1423351"/>
    <lineage>
        <taxon>Eukaryota</taxon>
        <taxon>Fungi</taxon>
        <taxon>Dikarya</taxon>
        <taxon>Basidiomycota</taxon>
        <taxon>Agaricomycotina</taxon>
        <taxon>Agaricomycetes</taxon>
        <taxon>Cantharellales</taxon>
        <taxon>Ceratobasidiaceae</taxon>
        <taxon>Rhizoctonia</taxon>
    </lineage>
</organism>
<evidence type="ECO:0000313" key="3">
    <source>
        <dbReference type="EMBL" id="KEP48643.1"/>
    </source>
</evidence>
<dbReference type="AlphaFoldDB" id="A0A074RVI5"/>
<dbReference type="Pfam" id="PF17667">
    <property type="entry name" value="Pkinase_fungal"/>
    <property type="match status" value="1"/>
</dbReference>
<proteinExistence type="predicted"/>
<name>A0A074RVI5_9AGAM</name>
<dbReference type="PANTHER" id="PTHR38248:SF2">
    <property type="entry name" value="FUNK1 11"/>
    <property type="match status" value="1"/>
</dbReference>
<feature type="region of interest" description="Disordered" evidence="1">
    <location>
        <begin position="52"/>
        <end position="71"/>
    </location>
</feature>
<accession>A0A074RVI5</accession>
<comment type="caution">
    <text evidence="3">The sequence shown here is derived from an EMBL/GenBank/DDBJ whole genome shotgun (WGS) entry which is preliminary data.</text>
</comment>